<dbReference type="GO" id="GO:0050482">
    <property type="term" value="P:arachidonate secretion"/>
    <property type="evidence" value="ECO:0007669"/>
    <property type="project" value="InterPro"/>
</dbReference>
<evidence type="ECO:0000313" key="8">
    <source>
        <dbReference type="EMBL" id="CAJ0602421.1"/>
    </source>
</evidence>
<keyword evidence="2" id="KW-0964">Secreted</keyword>
<evidence type="ECO:0000256" key="5">
    <source>
        <dbReference type="PIRSR" id="PIRSR601211-3"/>
    </source>
</evidence>
<keyword evidence="4" id="KW-0479">Metal-binding</keyword>
<dbReference type="GO" id="GO:0005576">
    <property type="term" value="C:extracellular region"/>
    <property type="evidence" value="ECO:0007669"/>
    <property type="project" value="UniProtKB-SubCell"/>
</dbReference>
<comment type="cofactor">
    <cofactor evidence="4">
        <name>Ca(2+)</name>
        <dbReference type="ChEBI" id="CHEBI:29108"/>
    </cofactor>
    <text evidence="4">Binds 1 Ca(2+) ion per subunit.</text>
</comment>
<feature type="binding site" evidence="4">
    <location>
        <position position="17"/>
    </location>
    <ligand>
        <name>Ca(2+)</name>
        <dbReference type="ChEBI" id="CHEBI:29108"/>
    </ligand>
</feature>
<feature type="binding site" evidence="4">
    <location>
        <position position="13"/>
    </location>
    <ligand>
        <name>Ca(2+)</name>
        <dbReference type="ChEBI" id="CHEBI:29108"/>
    </ligand>
</feature>
<dbReference type="GO" id="GO:0004623">
    <property type="term" value="F:phospholipase A2 activity"/>
    <property type="evidence" value="ECO:0007669"/>
    <property type="project" value="InterPro"/>
</dbReference>
<comment type="caution">
    <text evidence="8">The sequence shown here is derived from an EMBL/GenBank/DDBJ whole genome shotgun (WGS) entry which is preliminary data.</text>
</comment>
<dbReference type="PANTHER" id="PTHR11716">
    <property type="entry name" value="PHOSPHOLIPASE A2 FAMILY MEMBER"/>
    <property type="match status" value="1"/>
</dbReference>
<gene>
    <name evidence="8" type="ORF">CYNAS_LOCUS14404</name>
</gene>
<evidence type="ECO:0000256" key="2">
    <source>
        <dbReference type="ARBA" id="ARBA00022525"/>
    </source>
</evidence>
<keyword evidence="3 5" id="KW-1015">Disulfide bond</keyword>
<accession>A0AA36M8J3</accession>
<reference evidence="8" key="1">
    <citation type="submission" date="2023-07" db="EMBL/GenBank/DDBJ databases">
        <authorList>
            <consortium name="CYATHOMIX"/>
        </authorList>
    </citation>
    <scope>NUCLEOTIDE SEQUENCE</scope>
    <source>
        <strain evidence="8">N/A</strain>
    </source>
</reference>
<dbReference type="InterPro" id="IPR036444">
    <property type="entry name" value="PLipase_A2_dom_sf"/>
</dbReference>
<feature type="disulfide bond" evidence="5">
    <location>
        <begin position="66"/>
        <end position="74"/>
    </location>
</feature>
<proteinExistence type="inferred from homology"/>
<organism evidence="8 9">
    <name type="scientific">Cylicocyclus nassatus</name>
    <name type="common">Nematode worm</name>
    <dbReference type="NCBI Taxonomy" id="53992"/>
    <lineage>
        <taxon>Eukaryota</taxon>
        <taxon>Metazoa</taxon>
        <taxon>Ecdysozoa</taxon>
        <taxon>Nematoda</taxon>
        <taxon>Chromadorea</taxon>
        <taxon>Rhabditida</taxon>
        <taxon>Rhabditina</taxon>
        <taxon>Rhabditomorpha</taxon>
        <taxon>Strongyloidea</taxon>
        <taxon>Strongylidae</taxon>
        <taxon>Cylicocyclus</taxon>
    </lineage>
</organism>
<dbReference type="InterPro" id="IPR016090">
    <property type="entry name" value="PLA2-like_dom"/>
</dbReference>
<dbReference type="InterPro" id="IPR001211">
    <property type="entry name" value="PLA2"/>
</dbReference>
<name>A0AA36M8J3_CYLNA</name>
<dbReference type="AlphaFoldDB" id="A0AA36M8J3"/>
<dbReference type="GO" id="GO:0016042">
    <property type="term" value="P:lipid catabolic process"/>
    <property type="evidence" value="ECO:0007669"/>
    <property type="project" value="InterPro"/>
</dbReference>
<dbReference type="Pfam" id="PF00068">
    <property type="entry name" value="Phospholip_A2_1"/>
    <property type="match status" value="1"/>
</dbReference>
<evidence type="ECO:0000259" key="7">
    <source>
        <dbReference type="SMART" id="SM00085"/>
    </source>
</evidence>
<evidence type="ECO:0000256" key="3">
    <source>
        <dbReference type="ARBA" id="ARBA00023157"/>
    </source>
</evidence>
<dbReference type="Gene3D" id="1.20.90.10">
    <property type="entry name" value="Phospholipase A2 domain"/>
    <property type="match status" value="1"/>
</dbReference>
<dbReference type="PANTHER" id="PTHR11716:SF107">
    <property type="entry name" value="PHOSPHOLIPASE A2"/>
    <property type="match status" value="1"/>
</dbReference>
<dbReference type="SUPFAM" id="SSF48619">
    <property type="entry name" value="Phospholipase A2, PLA2"/>
    <property type="match status" value="1"/>
</dbReference>
<feature type="domain" description="Phospholipase A2-like central" evidence="7">
    <location>
        <begin position="2"/>
        <end position="140"/>
    </location>
</feature>
<dbReference type="InterPro" id="IPR033113">
    <property type="entry name" value="PLA2_histidine"/>
</dbReference>
<feature type="disulfide bond" evidence="5">
    <location>
        <begin position="14"/>
        <end position="32"/>
    </location>
</feature>
<dbReference type="Proteomes" id="UP001176961">
    <property type="component" value="Unassembled WGS sequence"/>
</dbReference>
<evidence type="ECO:0000313" key="9">
    <source>
        <dbReference type="Proteomes" id="UP001176961"/>
    </source>
</evidence>
<keyword evidence="4" id="KW-0106">Calcium</keyword>
<feature type="binding site" evidence="4">
    <location>
        <position position="15"/>
    </location>
    <ligand>
        <name>Ca(2+)</name>
        <dbReference type="ChEBI" id="CHEBI:29108"/>
    </ligand>
</feature>
<evidence type="ECO:0000256" key="1">
    <source>
        <dbReference type="ARBA" id="ARBA00004613"/>
    </source>
</evidence>
<evidence type="ECO:0000256" key="6">
    <source>
        <dbReference type="RuleBase" id="RU003654"/>
    </source>
</evidence>
<dbReference type="GO" id="GO:0005509">
    <property type="term" value="F:calcium ion binding"/>
    <property type="evidence" value="ECO:0007669"/>
    <property type="project" value="InterPro"/>
</dbReference>
<feature type="disulfide bond" evidence="5">
    <location>
        <begin position="48"/>
        <end position="72"/>
    </location>
</feature>
<dbReference type="GO" id="GO:0006644">
    <property type="term" value="P:phospholipid metabolic process"/>
    <property type="evidence" value="ECO:0007669"/>
    <property type="project" value="InterPro"/>
</dbReference>
<keyword evidence="9" id="KW-1185">Reference proteome</keyword>
<protein>
    <recommendedName>
        <fullName evidence="7">Phospholipase A2-like central domain-containing protein</fullName>
    </recommendedName>
</protein>
<feature type="binding site" evidence="4">
    <location>
        <position position="36"/>
    </location>
    <ligand>
        <name>Ca(2+)</name>
        <dbReference type="ChEBI" id="CHEBI:29108"/>
    </ligand>
</feature>
<comment type="similarity">
    <text evidence="6">Belongs to the phospholipase A2 family.</text>
</comment>
<evidence type="ECO:0000256" key="4">
    <source>
        <dbReference type="PIRSR" id="PIRSR601211-2"/>
    </source>
</evidence>
<sequence length="215" mass="25379">MATLQFLLRHGCYCGFGNHGNVMPEDGYDDCCRKHDDCYDKLVKEGACSCTLGQYLLPYWFRCNKCQAKCYCKCNIQKEIIFYLKKIPSQFTLPFPFKYIGWYKRCALELCECDRKMMECWRREQWLYESGAPPDKKTCRKTTNALTPQITVSKERSWWERQFERILYPNKKEVNEENTNRIDESEMDKPGLKCKKYAVGTVADVKGTEISNEIH</sequence>
<dbReference type="SMART" id="SM00085">
    <property type="entry name" value="PA2c"/>
    <property type="match status" value="1"/>
</dbReference>
<dbReference type="PROSITE" id="PS00118">
    <property type="entry name" value="PA2_HIS"/>
    <property type="match status" value="1"/>
</dbReference>
<comment type="subcellular location">
    <subcellularLocation>
        <location evidence="1">Secreted</location>
    </subcellularLocation>
</comment>
<dbReference type="EMBL" id="CATQJL010000305">
    <property type="protein sequence ID" value="CAJ0602421.1"/>
    <property type="molecule type" value="Genomic_DNA"/>
</dbReference>